<dbReference type="GeneTree" id="ENSGT00940000167951"/>
<organism evidence="6 7">
    <name type="scientific">Ciona savignyi</name>
    <name type="common">Pacific transparent sea squirt</name>
    <dbReference type="NCBI Taxonomy" id="51511"/>
    <lineage>
        <taxon>Eukaryota</taxon>
        <taxon>Metazoa</taxon>
        <taxon>Chordata</taxon>
        <taxon>Tunicata</taxon>
        <taxon>Ascidiacea</taxon>
        <taxon>Phlebobranchia</taxon>
        <taxon>Cionidae</taxon>
        <taxon>Ciona</taxon>
    </lineage>
</organism>
<evidence type="ECO:0000256" key="1">
    <source>
        <dbReference type="ARBA" id="ARBA00004141"/>
    </source>
</evidence>
<evidence type="ECO:0000256" key="5">
    <source>
        <dbReference type="SAM" id="Phobius"/>
    </source>
</evidence>
<reference evidence="7" key="1">
    <citation type="submission" date="2003-08" db="EMBL/GenBank/DDBJ databases">
        <authorList>
            <person name="Birren B."/>
            <person name="Nusbaum C."/>
            <person name="Abebe A."/>
            <person name="Abouelleil A."/>
            <person name="Adekoya E."/>
            <person name="Ait-zahra M."/>
            <person name="Allen N."/>
            <person name="Allen T."/>
            <person name="An P."/>
            <person name="Anderson M."/>
            <person name="Anderson S."/>
            <person name="Arachchi H."/>
            <person name="Armbruster J."/>
            <person name="Bachantsang P."/>
            <person name="Baldwin J."/>
            <person name="Barry A."/>
            <person name="Bayul T."/>
            <person name="Blitshsteyn B."/>
            <person name="Bloom T."/>
            <person name="Blye J."/>
            <person name="Boguslavskiy L."/>
            <person name="Borowsky M."/>
            <person name="Boukhgalter B."/>
            <person name="Brunache A."/>
            <person name="Butler J."/>
            <person name="Calixte N."/>
            <person name="Calvo S."/>
            <person name="Camarata J."/>
            <person name="Campo K."/>
            <person name="Chang J."/>
            <person name="Cheshatsang Y."/>
            <person name="Citroen M."/>
            <person name="Collymore A."/>
            <person name="Considine T."/>
            <person name="Cook A."/>
            <person name="Cooke P."/>
            <person name="Corum B."/>
            <person name="Cuomo C."/>
            <person name="David R."/>
            <person name="Dawoe T."/>
            <person name="Degray S."/>
            <person name="Dodge S."/>
            <person name="Dooley K."/>
            <person name="Dorje P."/>
            <person name="Dorjee K."/>
            <person name="Dorris L."/>
            <person name="Duffey N."/>
            <person name="Dupes A."/>
            <person name="Elkins T."/>
            <person name="Engels R."/>
            <person name="Erickson J."/>
            <person name="Farina A."/>
            <person name="Faro S."/>
            <person name="Ferreira P."/>
            <person name="Fischer H."/>
            <person name="Fitzgerald M."/>
            <person name="Foley K."/>
            <person name="Gage D."/>
            <person name="Galagan J."/>
            <person name="Gearin G."/>
            <person name="Gnerre S."/>
            <person name="Gnirke A."/>
            <person name="Goyette A."/>
            <person name="Graham J."/>
            <person name="Grandbois E."/>
            <person name="Gyaltsen K."/>
            <person name="Hafez N."/>
            <person name="Hagopian D."/>
            <person name="Hagos B."/>
            <person name="Hall J."/>
            <person name="Hatcher B."/>
            <person name="Heller A."/>
            <person name="Higgins H."/>
            <person name="Honan T."/>
            <person name="Horn A."/>
            <person name="Houde N."/>
            <person name="Hughes L."/>
            <person name="Hulme W."/>
            <person name="Husby E."/>
            <person name="Iliev I."/>
            <person name="Jaffe D."/>
            <person name="Jones C."/>
            <person name="Kamal M."/>
            <person name="Kamat A."/>
            <person name="Kamvysselis M."/>
            <person name="Karlsson E."/>
            <person name="Kells C."/>
            <person name="Kieu A."/>
            <person name="Kisner P."/>
            <person name="Kodira C."/>
            <person name="Kulbokas E."/>
            <person name="Labutti K."/>
            <person name="Lama D."/>
            <person name="Landers T."/>
            <person name="Leger J."/>
            <person name="Levine S."/>
            <person name="Lewis D."/>
            <person name="Lewis T."/>
            <person name="Lindblad-toh K."/>
            <person name="Liu X."/>
            <person name="Lokyitsang T."/>
            <person name="Lokyitsang Y."/>
            <person name="Lucien O."/>
            <person name="Lui A."/>
            <person name="Ma L.J."/>
            <person name="Mabbitt R."/>
            <person name="Macdonald J."/>
            <person name="Maclean C."/>
            <person name="Major J."/>
            <person name="Manning J."/>
            <person name="Marabella R."/>
            <person name="Maru K."/>
            <person name="Matthews C."/>
            <person name="Mauceli E."/>
            <person name="Mccarthy M."/>
            <person name="Mcdonough S."/>
            <person name="Mcghee T."/>
            <person name="Meldrim J."/>
            <person name="Meneus L."/>
            <person name="Mesirov J."/>
            <person name="Mihalev A."/>
            <person name="Mihova T."/>
            <person name="Mikkelsen T."/>
            <person name="Mlenga V."/>
            <person name="Moru K."/>
            <person name="Mozes J."/>
            <person name="Mulrain L."/>
            <person name="Munson G."/>
            <person name="Naylor J."/>
            <person name="Newes C."/>
            <person name="Nguyen C."/>
            <person name="Nguyen N."/>
            <person name="Nguyen T."/>
            <person name="Nicol R."/>
            <person name="Nielsen C."/>
            <person name="Nizzari M."/>
            <person name="Norbu C."/>
            <person name="Norbu N."/>
            <person name="O'donnell P."/>
            <person name="Okoawo O."/>
            <person name="O'leary S."/>
            <person name="Omotosho B."/>
            <person name="O'neill K."/>
            <person name="Osman S."/>
            <person name="Parker S."/>
            <person name="Perrin D."/>
            <person name="Phunkhang P."/>
            <person name="Piqani B."/>
            <person name="Purcell S."/>
            <person name="Rachupka T."/>
            <person name="Ramasamy U."/>
            <person name="Rameau R."/>
            <person name="Ray V."/>
            <person name="Raymond C."/>
            <person name="Retta R."/>
            <person name="Richardson S."/>
            <person name="Rise C."/>
            <person name="Rodriguez J."/>
            <person name="Rogers J."/>
            <person name="Rogov P."/>
            <person name="Rutman M."/>
            <person name="Schupbach R."/>
            <person name="Seaman C."/>
            <person name="Settipalli S."/>
            <person name="Sharpe T."/>
            <person name="Sheridan J."/>
            <person name="Sherpa N."/>
            <person name="Shi J."/>
            <person name="Smirnov S."/>
            <person name="Smith C."/>
            <person name="Sougnez C."/>
            <person name="Spencer B."/>
            <person name="Stalker J."/>
            <person name="Stange-thomann N."/>
            <person name="Stavropoulos S."/>
            <person name="Stetson K."/>
            <person name="Stone C."/>
            <person name="Stone S."/>
            <person name="Stubbs M."/>
            <person name="Talamas J."/>
            <person name="Tchuinga P."/>
            <person name="Tenzing P."/>
            <person name="Tesfaye S."/>
            <person name="Theodore J."/>
            <person name="Thoulutsang Y."/>
            <person name="Topham K."/>
            <person name="Towey S."/>
            <person name="Tsamla T."/>
            <person name="Tsomo N."/>
            <person name="Vallee D."/>
            <person name="Vassiliev H."/>
            <person name="Venkataraman V."/>
            <person name="Vinson J."/>
            <person name="Vo A."/>
            <person name="Wade C."/>
            <person name="Wang S."/>
            <person name="Wangchuk T."/>
            <person name="Wangdi T."/>
            <person name="Whittaker C."/>
            <person name="Wilkinson J."/>
            <person name="Wu Y."/>
            <person name="Wyman D."/>
            <person name="Yadav S."/>
            <person name="Yang S."/>
            <person name="Yang X."/>
            <person name="Yeager S."/>
            <person name="Yee E."/>
            <person name="Young G."/>
            <person name="Zainoun J."/>
            <person name="Zembeck L."/>
            <person name="Zimmer A."/>
            <person name="Zody M."/>
            <person name="Lander E."/>
        </authorList>
    </citation>
    <scope>NUCLEOTIDE SEQUENCE [LARGE SCALE GENOMIC DNA]</scope>
</reference>
<protein>
    <submittedName>
        <fullName evidence="6">Uncharacterized protein</fullName>
    </submittedName>
</protein>
<evidence type="ECO:0000313" key="7">
    <source>
        <dbReference type="Proteomes" id="UP000007875"/>
    </source>
</evidence>
<reference evidence="6" key="3">
    <citation type="submission" date="2025-09" db="UniProtKB">
        <authorList>
            <consortium name="Ensembl"/>
        </authorList>
    </citation>
    <scope>IDENTIFICATION</scope>
</reference>
<evidence type="ECO:0000313" key="6">
    <source>
        <dbReference type="Ensembl" id="ENSCSAVP00000012127.1"/>
    </source>
</evidence>
<keyword evidence="4 5" id="KW-0472">Membrane</keyword>
<dbReference type="HOGENOM" id="CLU_1067621_0_0_1"/>
<sequence>MSNFTTSAPGDAWDCSKVHTSEELWQQFSEHGMHYYGVMSVPLIALVLIFSIYLDEVFFLLRGSVNKERTRSAIWILSAYPFWGICFTTGLFAPRTSEVVAFASNYYYAVGLKKFVQYVIQHYGSREALVEALKGDKVVPSNPVPCCFVCCCHNQPLSLKRFRKLEWVVYQVVWIYPVFGFLQLVMFAEFYGRMTIAVRLVMALLGGVCTCSSFVCLYGYIIIGGSSRFTLKQFRYQGKFITVQMLVGFNTLQKSTINLLS</sequence>
<comment type="subcellular location">
    <subcellularLocation>
        <location evidence="1">Membrane</location>
        <topology evidence="1">Multi-pass membrane protein</topology>
    </subcellularLocation>
</comment>
<feature type="transmembrane region" description="Helical" evidence="5">
    <location>
        <begin position="35"/>
        <end position="61"/>
    </location>
</feature>
<evidence type="ECO:0000256" key="2">
    <source>
        <dbReference type="ARBA" id="ARBA00022692"/>
    </source>
</evidence>
<keyword evidence="3 5" id="KW-1133">Transmembrane helix</keyword>
<proteinExistence type="predicted"/>
<dbReference type="Ensembl" id="ENSCSAVT00000012267.1">
    <property type="protein sequence ID" value="ENSCSAVP00000012127.1"/>
    <property type="gene ID" value="ENSCSAVG00000007133.1"/>
</dbReference>
<accession>H2Z3G5</accession>
<evidence type="ECO:0000256" key="3">
    <source>
        <dbReference type="ARBA" id="ARBA00022989"/>
    </source>
</evidence>
<dbReference type="AlphaFoldDB" id="H2Z3G5"/>
<dbReference type="SMART" id="SM01417">
    <property type="entry name" value="Solute_trans_a"/>
    <property type="match status" value="1"/>
</dbReference>
<dbReference type="Proteomes" id="UP000007875">
    <property type="component" value="Unassembled WGS sequence"/>
</dbReference>
<feature type="transmembrane region" description="Helical" evidence="5">
    <location>
        <begin position="167"/>
        <end position="188"/>
    </location>
</feature>
<dbReference type="InParanoid" id="H2Z3G5"/>
<reference evidence="6" key="2">
    <citation type="submission" date="2025-08" db="UniProtKB">
        <authorList>
            <consortium name="Ensembl"/>
        </authorList>
    </citation>
    <scope>IDENTIFICATION</scope>
</reference>
<keyword evidence="7" id="KW-1185">Reference proteome</keyword>
<dbReference type="eggNOG" id="ENOG502R3BX">
    <property type="taxonomic scope" value="Eukaryota"/>
</dbReference>
<dbReference type="Pfam" id="PF03619">
    <property type="entry name" value="Solute_trans_a"/>
    <property type="match status" value="1"/>
</dbReference>
<dbReference type="GO" id="GO:0016020">
    <property type="term" value="C:membrane"/>
    <property type="evidence" value="ECO:0007669"/>
    <property type="project" value="UniProtKB-SubCell"/>
</dbReference>
<feature type="transmembrane region" description="Helical" evidence="5">
    <location>
        <begin position="200"/>
        <end position="223"/>
    </location>
</feature>
<keyword evidence="2 5" id="KW-0812">Transmembrane</keyword>
<name>H2Z3G5_CIOSA</name>
<feature type="transmembrane region" description="Helical" evidence="5">
    <location>
        <begin position="73"/>
        <end position="93"/>
    </location>
</feature>
<dbReference type="STRING" id="51511.ENSCSAVP00000012127"/>
<dbReference type="InterPro" id="IPR005178">
    <property type="entry name" value="Ostalpha/TMEM184C"/>
</dbReference>
<dbReference type="PANTHER" id="PTHR23423">
    <property type="entry name" value="ORGANIC SOLUTE TRANSPORTER-RELATED"/>
    <property type="match status" value="1"/>
</dbReference>
<evidence type="ECO:0000256" key="4">
    <source>
        <dbReference type="ARBA" id="ARBA00023136"/>
    </source>
</evidence>